<organism evidence="1 2">
    <name type="scientific">Phyllobacterium trifolii</name>
    <dbReference type="NCBI Taxonomy" id="300193"/>
    <lineage>
        <taxon>Bacteria</taxon>
        <taxon>Pseudomonadati</taxon>
        <taxon>Pseudomonadota</taxon>
        <taxon>Alphaproteobacteria</taxon>
        <taxon>Hyphomicrobiales</taxon>
        <taxon>Phyllobacteriaceae</taxon>
        <taxon>Phyllobacterium</taxon>
    </lineage>
</organism>
<protein>
    <submittedName>
        <fullName evidence="1">Uncharacterized protein</fullName>
    </submittedName>
</protein>
<dbReference type="AlphaFoldDB" id="A0A839U3Q0"/>
<accession>A0A839U3Q0</accession>
<dbReference type="Proteomes" id="UP000554520">
    <property type="component" value="Unassembled WGS sequence"/>
</dbReference>
<reference evidence="1 2" key="1">
    <citation type="submission" date="2020-08" db="EMBL/GenBank/DDBJ databases">
        <title>Genomic Encyclopedia of Type Strains, Phase III (KMG-III): the genomes of soil and plant-associated and newly described type strains.</title>
        <authorList>
            <person name="Whitman W."/>
        </authorList>
    </citation>
    <scope>NUCLEOTIDE SEQUENCE [LARGE SCALE GENOMIC DNA]</scope>
    <source>
        <strain evidence="1 2">CECT 7015</strain>
    </source>
</reference>
<dbReference type="EMBL" id="JACHXN010000004">
    <property type="protein sequence ID" value="MBB3145087.1"/>
    <property type="molecule type" value="Genomic_DNA"/>
</dbReference>
<proteinExistence type="predicted"/>
<comment type="caution">
    <text evidence="1">The sequence shown here is derived from an EMBL/GenBank/DDBJ whole genome shotgun (WGS) entry which is preliminary data.</text>
</comment>
<sequence length="50" mass="5450">MIPKTNPGRVLGGAFVALIAALLLPAVLGDKTSDRWVRFIYDYQTLLTSS</sequence>
<evidence type="ECO:0000313" key="1">
    <source>
        <dbReference type="EMBL" id="MBB3145087.1"/>
    </source>
</evidence>
<dbReference type="RefSeq" id="WP_183661538.1">
    <property type="nucleotide sequence ID" value="NZ_JACHXN010000004.1"/>
</dbReference>
<evidence type="ECO:0000313" key="2">
    <source>
        <dbReference type="Proteomes" id="UP000554520"/>
    </source>
</evidence>
<name>A0A839U3Q0_9HYPH</name>
<gene>
    <name evidence="1" type="ORF">FHS21_001492</name>
</gene>
<keyword evidence="2" id="KW-1185">Reference proteome</keyword>